<dbReference type="AlphaFoldDB" id="A0A4R6IQE1"/>
<comment type="similarity">
    <text evidence="2 11">Belongs to the MscL family.</text>
</comment>
<evidence type="ECO:0000256" key="6">
    <source>
        <dbReference type="ARBA" id="ARBA00022692"/>
    </source>
</evidence>
<keyword evidence="4 11" id="KW-0813">Transport</keyword>
<dbReference type="InterPro" id="IPR037673">
    <property type="entry name" value="MSC/AndL"/>
</dbReference>
<dbReference type="NCBIfam" id="NF010557">
    <property type="entry name" value="PRK13952.1"/>
    <property type="match status" value="1"/>
</dbReference>
<dbReference type="GO" id="GO:0005886">
    <property type="term" value="C:plasma membrane"/>
    <property type="evidence" value="ECO:0007669"/>
    <property type="project" value="UniProtKB-SubCell"/>
</dbReference>
<keyword evidence="10 11" id="KW-0407">Ion channel</keyword>
<comment type="caution">
    <text evidence="12">The sequence shown here is derived from an EMBL/GenBank/DDBJ whole genome shotgun (WGS) entry which is preliminary data.</text>
</comment>
<dbReference type="Pfam" id="PF01741">
    <property type="entry name" value="MscL"/>
    <property type="match status" value="1"/>
</dbReference>
<dbReference type="PANTHER" id="PTHR30266:SF2">
    <property type="entry name" value="LARGE-CONDUCTANCE MECHANOSENSITIVE CHANNEL"/>
    <property type="match status" value="1"/>
</dbReference>
<dbReference type="HAMAP" id="MF_00115">
    <property type="entry name" value="MscL"/>
    <property type="match status" value="1"/>
</dbReference>
<dbReference type="OrthoDB" id="9810350at2"/>
<dbReference type="InterPro" id="IPR019823">
    <property type="entry name" value="Mechanosensitive_channel_CS"/>
</dbReference>
<feature type="transmembrane region" description="Helical" evidence="11">
    <location>
        <begin position="12"/>
        <end position="33"/>
    </location>
</feature>
<evidence type="ECO:0000256" key="7">
    <source>
        <dbReference type="ARBA" id="ARBA00022989"/>
    </source>
</evidence>
<evidence type="ECO:0000313" key="13">
    <source>
        <dbReference type="Proteomes" id="UP000295499"/>
    </source>
</evidence>
<dbReference type="Proteomes" id="UP000295499">
    <property type="component" value="Unassembled WGS sequence"/>
</dbReference>
<dbReference type="InterPro" id="IPR036019">
    <property type="entry name" value="MscL_channel"/>
</dbReference>
<evidence type="ECO:0000256" key="3">
    <source>
        <dbReference type="ARBA" id="ARBA00011255"/>
    </source>
</evidence>
<organism evidence="12 13">
    <name type="scientific">Pedobacter duraquae</name>
    <dbReference type="NCBI Taxonomy" id="425511"/>
    <lineage>
        <taxon>Bacteria</taxon>
        <taxon>Pseudomonadati</taxon>
        <taxon>Bacteroidota</taxon>
        <taxon>Sphingobacteriia</taxon>
        <taxon>Sphingobacteriales</taxon>
        <taxon>Sphingobacteriaceae</taxon>
        <taxon>Pedobacter</taxon>
    </lineage>
</organism>
<accession>A0A4R6IQE1</accession>
<evidence type="ECO:0000256" key="8">
    <source>
        <dbReference type="ARBA" id="ARBA00023065"/>
    </source>
</evidence>
<reference evidence="12 13" key="1">
    <citation type="submission" date="2019-03" db="EMBL/GenBank/DDBJ databases">
        <title>Genomic Encyclopedia of Archaeal and Bacterial Type Strains, Phase II (KMG-II): from individual species to whole genera.</title>
        <authorList>
            <person name="Goeker M."/>
        </authorList>
    </citation>
    <scope>NUCLEOTIDE SEQUENCE [LARGE SCALE GENOMIC DNA]</scope>
    <source>
        <strain evidence="12 13">DSM 19034</strain>
    </source>
</reference>
<evidence type="ECO:0000256" key="5">
    <source>
        <dbReference type="ARBA" id="ARBA00022475"/>
    </source>
</evidence>
<dbReference type="NCBIfam" id="TIGR00220">
    <property type="entry name" value="mscL"/>
    <property type="match status" value="1"/>
</dbReference>
<comment type="subunit">
    <text evidence="3 11">Homopentamer.</text>
</comment>
<keyword evidence="5 11" id="KW-1003">Cell membrane</keyword>
<dbReference type="Gene3D" id="1.10.1200.120">
    <property type="entry name" value="Large-conductance mechanosensitive channel, MscL, domain 1"/>
    <property type="match status" value="1"/>
</dbReference>
<proteinExistence type="inferred from homology"/>
<dbReference type="PRINTS" id="PR01264">
    <property type="entry name" value="MECHCHANNEL"/>
</dbReference>
<protein>
    <recommendedName>
        <fullName evidence="11">Large-conductance mechanosensitive channel</fullName>
    </recommendedName>
</protein>
<dbReference type="EMBL" id="SNWM01000001">
    <property type="protein sequence ID" value="TDO24411.1"/>
    <property type="molecule type" value="Genomic_DNA"/>
</dbReference>
<dbReference type="GO" id="GO:0008381">
    <property type="term" value="F:mechanosensitive monoatomic ion channel activity"/>
    <property type="evidence" value="ECO:0007669"/>
    <property type="project" value="UniProtKB-UniRule"/>
</dbReference>
<evidence type="ECO:0000256" key="1">
    <source>
        <dbReference type="ARBA" id="ARBA00004651"/>
    </source>
</evidence>
<dbReference type="FunFam" id="1.10.1200.120:FF:000001">
    <property type="entry name" value="Large-conductance mechanosensitive channel"/>
    <property type="match status" value="1"/>
</dbReference>
<keyword evidence="6 11" id="KW-0812">Transmembrane</keyword>
<keyword evidence="7 11" id="KW-1133">Transmembrane helix</keyword>
<evidence type="ECO:0000256" key="2">
    <source>
        <dbReference type="ARBA" id="ARBA00007254"/>
    </source>
</evidence>
<dbReference type="InterPro" id="IPR001185">
    <property type="entry name" value="MS_channel"/>
</dbReference>
<sequence>MSFIKEFKEFAVKGNVVDLAVGVIIGGAFGKIVTSMVNDLIMPPISLLIGDKGFANFYFPLNSKVREFVATNPNASLEDAKKAGPVFAWGNFVTEVINFIILAFIIFLMVKAINAMKRKQEEAPKAAPTPTKEEMLLGEIRDILKSK</sequence>
<evidence type="ECO:0000256" key="9">
    <source>
        <dbReference type="ARBA" id="ARBA00023136"/>
    </source>
</evidence>
<keyword evidence="9 11" id="KW-0472">Membrane</keyword>
<dbReference type="RefSeq" id="WP_133552373.1">
    <property type="nucleotide sequence ID" value="NZ_SNWM01000001.1"/>
</dbReference>
<dbReference type="NCBIfam" id="NF001843">
    <property type="entry name" value="PRK00567.1-4"/>
    <property type="match status" value="1"/>
</dbReference>
<keyword evidence="8 11" id="KW-0406">Ion transport</keyword>
<dbReference type="PANTHER" id="PTHR30266">
    <property type="entry name" value="MECHANOSENSITIVE CHANNEL MSCL"/>
    <property type="match status" value="1"/>
</dbReference>
<dbReference type="PROSITE" id="PS01327">
    <property type="entry name" value="MSCL"/>
    <property type="match status" value="1"/>
</dbReference>
<evidence type="ECO:0000256" key="11">
    <source>
        <dbReference type="HAMAP-Rule" id="MF_00115"/>
    </source>
</evidence>
<keyword evidence="13" id="KW-1185">Reference proteome</keyword>
<name>A0A4R6IQE1_9SPHI</name>
<comment type="function">
    <text evidence="11">Channel that opens in response to stretch forces in the membrane lipid bilayer. May participate in the regulation of osmotic pressure changes within the cell.</text>
</comment>
<comment type="subcellular location">
    <subcellularLocation>
        <location evidence="1 11">Cell membrane</location>
        <topology evidence="1 11">Multi-pass membrane protein</topology>
    </subcellularLocation>
</comment>
<feature type="transmembrane region" description="Helical" evidence="11">
    <location>
        <begin position="86"/>
        <end position="110"/>
    </location>
</feature>
<gene>
    <name evidence="11" type="primary">mscL</name>
    <name evidence="12" type="ORF">CLV32_0700</name>
</gene>
<evidence type="ECO:0000256" key="10">
    <source>
        <dbReference type="ARBA" id="ARBA00023303"/>
    </source>
</evidence>
<dbReference type="SUPFAM" id="SSF81330">
    <property type="entry name" value="Gated mechanosensitive channel"/>
    <property type="match status" value="1"/>
</dbReference>
<evidence type="ECO:0000313" key="12">
    <source>
        <dbReference type="EMBL" id="TDO24411.1"/>
    </source>
</evidence>
<evidence type="ECO:0000256" key="4">
    <source>
        <dbReference type="ARBA" id="ARBA00022448"/>
    </source>
</evidence>